<dbReference type="PROSITE" id="PS50157">
    <property type="entry name" value="ZINC_FINGER_C2H2_2"/>
    <property type="match status" value="2"/>
</dbReference>
<dbReference type="PANTHER" id="PTHR23057">
    <property type="entry name" value="JUXTAPOSED WITH ANOTHER ZINC FINGER PROTEIN 1"/>
    <property type="match status" value="1"/>
</dbReference>
<dbReference type="Proteomes" id="UP000005666">
    <property type="component" value="Chromosome 2"/>
</dbReference>
<evidence type="ECO:0000313" key="8">
    <source>
        <dbReference type="EMBL" id="CCE61886.1"/>
    </source>
</evidence>
<reference evidence="8 9" key="1">
    <citation type="journal article" date="2011" name="Proc. Natl. Acad. Sci. U.S.A.">
        <title>Evolutionary erosion of yeast sex chromosomes by mating-type switching accidents.</title>
        <authorList>
            <person name="Gordon J.L."/>
            <person name="Armisen D."/>
            <person name="Proux-Wera E."/>
            <person name="Oheigeartaigh S.S."/>
            <person name="Byrne K.P."/>
            <person name="Wolfe K.H."/>
        </authorList>
    </citation>
    <scope>NUCLEOTIDE SEQUENCE [LARGE SCALE GENOMIC DNA]</scope>
    <source>
        <strain evidence="9">ATCC 24235 / CBS 4417 / NBRC 1672 / NRRL Y-8282 / UCD 70-5</strain>
    </source>
</reference>
<dbReference type="GO" id="GO:0008270">
    <property type="term" value="F:zinc ion binding"/>
    <property type="evidence" value="ECO:0007669"/>
    <property type="project" value="UniProtKB-KW"/>
</dbReference>
<evidence type="ECO:0000313" key="9">
    <source>
        <dbReference type="Proteomes" id="UP000005666"/>
    </source>
</evidence>
<dbReference type="RefSeq" id="XP_003684320.1">
    <property type="nucleotide sequence ID" value="XM_003684272.1"/>
</dbReference>
<accession>G8BPF5</accession>
<protein>
    <recommendedName>
        <fullName evidence="7">C2H2-type domain-containing protein</fullName>
    </recommendedName>
</protein>
<evidence type="ECO:0000259" key="7">
    <source>
        <dbReference type="PROSITE" id="PS50157"/>
    </source>
</evidence>
<dbReference type="SMART" id="SM00355">
    <property type="entry name" value="ZnF_C2H2"/>
    <property type="match status" value="3"/>
</dbReference>
<evidence type="ECO:0000256" key="4">
    <source>
        <dbReference type="ARBA" id="ARBA00022833"/>
    </source>
</evidence>
<evidence type="ECO:0000256" key="5">
    <source>
        <dbReference type="PROSITE-ProRule" id="PRU00042"/>
    </source>
</evidence>
<evidence type="ECO:0000256" key="1">
    <source>
        <dbReference type="ARBA" id="ARBA00022723"/>
    </source>
</evidence>
<dbReference type="OMA" id="NCDKAYK"/>
<feature type="compositionally biased region" description="Acidic residues" evidence="6">
    <location>
        <begin position="244"/>
        <end position="266"/>
    </location>
</feature>
<dbReference type="GO" id="GO:0005634">
    <property type="term" value="C:nucleus"/>
    <property type="evidence" value="ECO:0007669"/>
    <property type="project" value="TreeGrafter"/>
</dbReference>
<keyword evidence="1" id="KW-0479">Metal-binding</keyword>
<dbReference type="EMBL" id="HE612857">
    <property type="protein sequence ID" value="CCE61886.1"/>
    <property type="molecule type" value="Genomic_DNA"/>
</dbReference>
<dbReference type="InterPro" id="IPR036236">
    <property type="entry name" value="Znf_C2H2_sf"/>
</dbReference>
<feature type="domain" description="C2H2-type" evidence="7">
    <location>
        <begin position="333"/>
        <end position="363"/>
    </location>
</feature>
<dbReference type="KEGG" id="tpf:TPHA_0B02140"/>
<dbReference type="GeneID" id="11534885"/>
<sequence>MNSQFEISQDVIPHNINIDKIRRDSIIHSAGVGGVSWGTRRISTWLRNESVFHATLNEAVLKNNQHKSISLNKRNSLIDINGNRVSLHDYNDTNLEFEKQFCKDYSCCGLSLPNLHDLLSHYKENHINLDDEAYYNKNSQNQKYSSHDQSLSFNQIPLNYYDHTNVIDSISTNEIFLDMDTKNGEGPHSIAPLTPDSLKTDNTQLNGSNDTIQFNNPFAKKMEFNSEGEQVALGDIDTKCHDNENEEGEYGEELEEEDDDDEDDFEQENIASPVDKINDDPSLNLNSSINLPDLNHNLNELHINTYNLHASNNFLDDPARYLHATDSQKDTPFKCPVIGCNKCYKNQNGLKYHKIHGHKHQKLQNNPDGTITVLDPITNQPLYHNSDFEKDKPYHCEVCGKRYKNLNGLKYHRGHTTH</sequence>
<dbReference type="STRING" id="1071381.G8BPF5"/>
<evidence type="ECO:0000256" key="3">
    <source>
        <dbReference type="ARBA" id="ARBA00022771"/>
    </source>
</evidence>
<dbReference type="eggNOG" id="KOG4124">
    <property type="taxonomic scope" value="Eukaryota"/>
</dbReference>
<keyword evidence="3 5" id="KW-0863">Zinc-finger</keyword>
<feature type="domain" description="C2H2-type" evidence="7">
    <location>
        <begin position="394"/>
        <end position="418"/>
    </location>
</feature>
<dbReference type="PANTHER" id="PTHR23057:SF0">
    <property type="entry name" value="JUXTAPOSED WITH ANOTHER ZINC FINGER PROTEIN 1"/>
    <property type="match status" value="1"/>
</dbReference>
<keyword evidence="4" id="KW-0862">Zinc</keyword>
<dbReference type="SUPFAM" id="SSF57667">
    <property type="entry name" value="beta-beta-alpha zinc fingers"/>
    <property type="match status" value="1"/>
</dbReference>
<gene>
    <name evidence="8" type="primary">TPHA0B02140</name>
    <name evidence="8" type="ordered locus">TPHA_0B02140</name>
</gene>
<dbReference type="OrthoDB" id="3269380at2759"/>
<evidence type="ECO:0000256" key="6">
    <source>
        <dbReference type="SAM" id="MobiDB-lite"/>
    </source>
</evidence>
<proteinExistence type="predicted"/>
<evidence type="ECO:0000256" key="2">
    <source>
        <dbReference type="ARBA" id="ARBA00022737"/>
    </source>
</evidence>
<feature type="region of interest" description="Disordered" evidence="6">
    <location>
        <begin position="239"/>
        <end position="266"/>
    </location>
</feature>
<organism evidence="8 9">
    <name type="scientific">Tetrapisispora phaffii (strain ATCC 24235 / CBS 4417 / NBRC 1672 / NRRL Y-8282 / UCD 70-5)</name>
    <name type="common">Yeast</name>
    <name type="synonym">Fabospora phaffii</name>
    <dbReference type="NCBI Taxonomy" id="1071381"/>
    <lineage>
        <taxon>Eukaryota</taxon>
        <taxon>Fungi</taxon>
        <taxon>Dikarya</taxon>
        <taxon>Ascomycota</taxon>
        <taxon>Saccharomycotina</taxon>
        <taxon>Saccharomycetes</taxon>
        <taxon>Saccharomycetales</taxon>
        <taxon>Saccharomycetaceae</taxon>
        <taxon>Tetrapisispora</taxon>
    </lineage>
</organism>
<dbReference type="AlphaFoldDB" id="G8BPF5"/>
<dbReference type="InterPro" id="IPR051580">
    <property type="entry name" value="ZnF-Chromatin_assoc"/>
</dbReference>
<name>G8BPF5_TETPH</name>
<dbReference type="Gene3D" id="3.30.160.60">
    <property type="entry name" value="Classic Zinc Finger"/>
    <property type="match status" value="1"/>
</dbReference>
<dbReference type="HOGENOM" id="CLU_013026_0_1_1"/>
<dbReference type="PROSITE" id="PS00028">
    <property type="entry name" value="ZINC_FINGER_C2H2_1"/>
    <property type="match status" value="2"/>
</dbReference>
<dbReference type="InterPro" id="IPR013087">
    <property type="entry name" value="Znf_C2H2_type"/>
</dbReference>
<keyword evidence="9" id="KW-1185">Reference proteome</keyword>
<keyword evidence="2" id="KW-0677">Repeat</keyword>